<protein>
    <recommendedName>
        <fullName evidence="1">YopX protein domain-containing protein</fullName>
    </recommendedName>
</protein>
<feature type="domain" description="YopX protein" evidence="1">
    <location>
        <begin position="6"/>
        <end position="134"/>
    </location>
</feature>
<sequence length="138" mass="16035">MNREIKFRGKQIDNSKWVHGDLRQVEGRCFIMDYDIGDDGITDHQRVFNIHYEVDPETVGQYTGLKDINQKDIYEGDIVQIQGHPFEGPMQINGNYEVGYNDRMELCCGSLLLHRERHYATVIGNKFENPSLLEVTNE</sequence>
<gene>
    <name evidence="2" type="ORF">BK138_16210</name>
</gene>
<comment type="caution">
    <text evidence="2">The sequence shown here is derived from an EMBL/GenBank/DDBJ whole genome shotgun (WGS) entry which is preliminary data.</text>
</comment>
<keyword evidence="3" id="KW-1185">Reference proteome</keyword>
<organism evidence="2 3">
    <name type="scientific">Paenibacillus rhizosphaerae</name>
    <dbReference type="NCBI Taxonomy" id="297318"/>
    <lineage>
        <taxon>Bacteria</taxon>
        <taxon>Bacillati</taxon>
        <taxon>Bacillota</taxon>
        <taxon>Bacilli</taxon>
        <taxon>Bacillales</taxon>
        <taxon>Paenibacillaceae</taxon>
        <taxon>Paenibacillus</taxon>
    </lineage>
</organism>
<dbReference type="STRING" id="297318.BK138_16210"/>
<evidence type="ECO:0000313" key="2">
    <source>
        <dbReference type="EMBL" id="OMF54699.1"/>
    </source>
</evidence>
<dbReference type="InterPro" id="IPR023385">
    <property type="entry name" value="YopX-like_C"/>
</dbReference>
<dbReference type="Proteomes" id="UP000187172">
    <property type="component" value="Unassembled WGS sequence"/>
</dbReference>
<proteinExistence type="predicted"/>
<dbReference type="InterPro" id="IPR010024">
    <property type="entry name" value="CHP16711"/>
</dbReference>
<dbReference type="Pfam" id="PF09643">
    <property type="entry name" value="YopX"/>
    <property type="match status" value="1"/>
</dbReference>
<dbReference type="SUPFAM" id="SSF159006">
    <property type="entry name" value="YopX-like"/>
    <property type="match status" value="1"/>
</dbReference>
<dbReference type="AlphaFoldDB" id="A0A1R1ESG9"/>
<evidence type="ECO:0000313" key="3">
    <source>
        <dbReference type="Proteomes" id="UP000187172"/>
    </source>
</evidence>
<dbReference type="RefSeq" id="WP_076170599.1">
    <property type="nucleotide sequence ID" value="NZ_MRTP01000003.1"/>
</dbReference>
<accession>A0A1R1ESG9</accession>
<reference evidence="2 3" key="1">
    <citation type="submission" date="2016-11" db="EMBL/GenBank/DDBJ databases">
        <title>Paenibacillus species isolates.</title>
        <authorList>
            <person name="Beno S.M."/>
        </authorList>
    </citation>
    <scope>NUCLEOTIDE SEQUENCE [LARGE SCALE GENOMIC DNA]</scope>
    <source>
        <strain evidence="2 3">FSL R5-0378</strain>
    </source>
</reference>
<dbReference type="EMBL" id="MRTP01000003">
    <property type="protein sequence ID" value="OMF54699.1"/>
    <property type="molecule type" value="Genomic_DNA"/>
</dbReference>
<dbReference type="InterPro" id="IPR019096">
    <property type="entry name" value="YopX_protein"/>
</dbReference>
<evidence type="ECO:0000259" key="1">
    <source>
        <dbReference type="Pfam" id="PF09643"/>
    </source>
</evidence>
<dbReference type="NCBIfam" id="TIGR01671">
    <property type="entry name" value="phage_TIGR01671"/>
    <property type="match status" value="1"/>
</dbReference>
<name>A0A1R1ESG9_9BACL</name>
<dbReference type="Gene3D" id="2.30.30.290">
    <property type="entry name" value="YopX-like domains"/>
    <property type="match status" value="1"/>
</dbReference>